<keyword evidence="9" id="KW-1185">Reference proteome</keyword>
<dbReference type="SMART" id="SM00382">
    <property type="entry name" value="AAA"/>
    <property type="match status" value="1"/>
</dbReference>
<dbReference type="EMBL" id="JANYMP010000001">
    <property type="protein sequence ID" value="MCS7475545.1"/>
    <property type="molecule type" value="Genomic_DNA"/>
</dbReference>
<dbReference type="Gene3D" id="3.40.50.300">
    <property type="entry name" value="P-loop containing nucleotide triphosphate hydrolases"/>
    <property type="match status" value="1"/>
</dbReference>
<comment type="subcellular location">
    <subcellularLocation>
        <location evidence="1">Cell membrane</location>
        <topology evidence="1">Peripheral membrane protein</topology>
    </subcellularLocation>
</comment>
<dbReference type="RefSeq" id="WP_259621059.1">
    <property type="nucleotide sequence ID" value="NZ_JANYMP010000001.1"/>
</dbReference>
<feature type="domain" description="ABC transporter" evidence="7">
    <location>
        <begin position="6"/>
        <end position="241"/>
    </location>
</feature>
<dbReference type="PANTHER" id="PTHR42711:SF5">
    <property type="entry name" value="ABC TRANSPORTER ATP-BINDING PROTEIN NATA"/>
    <property type="match status" value="1"/>
</dbReference>
<protein>
    <submittedName>
        <fullName evidence="8">ABC transporter ATP-binding protein</fullName>
    </submittedName>
</protein>
<dbReference type="AlphaFoldDB" id="A0A9X3AE38"/>
<keyword evidence="5 8" id="KW-0067">ATP-binding</keyword>
<evidence type="ECO:0000256" key="6">
    <source>
        <dbReference type="ARBA" id="ARBA00023251"/>
    </source>
</evidence>
<dbReference type="PROSITE" id="PS50893">
    <property type="entry name" value="ABC_TRANSPORTER_2"/>
    <property type="match status" value="1"/>
</dbReference>
<evidence type="ECO:0000256" key="1">
    <source>
        <dbReference type="ARBA" id="ARBA00004202"/>
    </source>
</evidence>
<dbReference type="GO" id="GO:0046677">
    <property type="term" value="P:response to antibiotic"/>
    <property type="evidence" value="ECO:0007669"/>
    <property type="project" value="UniProtKB-KW"/>
</dbReference>
<comment type="similarity">
    <text evidence="2">Belongs to the ABC transporter superfamily.</text>
</comment>
<dbReference type="SUPFAM" id="SSF52540">
    <property type="entry name" value="P-loop containing nucleoside triphosphate hydrolases"/>
    <property type="match status" value="1"/>
</dbReference>
<keyword evidence="3" id="KW-0813">Transport</keyword>
<organism evidence="8 9">
    <name type="scientific">Umezawaea endophytica</name>
    <dbReference type="NCBI Taxonomy" id="1654476"/>
    <lineage>
        <taxon>Bacteria</taxon>
        <taxon>Bacillati</taxon>
        <taxon>Actinomycetota</taxon>
        <taxon>Actinomycetes</taxon>
        <taxon>Pseudonocardiales</taxon>
        <taxon>Pseudonocardiaceae</taxon>
        <taxon>Umezawaea</taxon>
    </lineage>
</organism>
<dbReference type="Proteomes" id="UP001141259">
    <property type="component" value="Unassembled WGS sequence"/>
</dbReference>
<dbReference type="Pfam" id="PF00005">
    <property type="entry name" value="ABC_tran"/>
    <property type="match status" value="1"/>
</dbReference>
<dbReference type="PANTHER" id="PTHR42711">
    <property type="entry name" value="ABC TRANSPORTER ATP-BINDING PROTEIN"/>
    <property type="match status" value="1"/>
</dbReference>
<evidence type="ECO:0000313" key="8">
    <source>
        <dbReference type="EMBL" id="MCS7475545.1"/>
    </source>
</evidence>
<keyword evidence="6" id="KW-0046">Antibiotic resistance</keyword>
<proteinExistence type="inferred from homology"/>
<name>A0A9X3AE38_9PSEU</name>
<sequence length="329" mass="34651">MSGAAIEVEGLGRTFKVRGGDVVALKDVNLTVGQGEIVGLLGSNGAGKTTLTKILATLLLPTGGTARVLGHDVTSDLREVRRLTGVVLGGERGLYAKLTGRENLRFFAVLAGVGRRGLVDRLEAALDHVGLADVADRAVETYSKGMRQRLHLAIGMINEPPVLLLDEPTVGLDPVEAERLRQDVAVLRSRGTSVLLTSHLLLDIERLADRVVILADGEVAADVEVAEFAKLAGYTAIVTVRGTGCPPVLDGAQASRFAVDDLTEASGLWTLRLRVRDWSVESFGHLGAVLGGATILGVDVAPLRLEDVYSHVAAQLAANGRTGVGEVRP</sequence>
<evidence type="ECO:0000256" key="5">
    <source>
        <dbReference type="ARBA" id="ARBA00022840"/>
    </source>
</evidence>
<accession>A0A9X3AE38</accession>
<dbReference type="GO" id="GO:0005886">
    <property type="term" value="C:plasma membrane"/>
    <property type="evidence" value="ECO:0007669"/>
    <property type="project" value="UniProtKB-SubCell"/>
</dbReference>
<dbReference type="InterPro" id="IPR027417">
    <property type="entry name" value="P-loop_NTPase"/>
</dbReference>
<comment type="caution">
    <text evidence="8">The sequence shown here is derived from an EMBL/GenBank/DDBJ whole genome shotgun (WGS) entry which is preliminary data.</text>
</comment>
<evidence type="ECO:0000256" key="3">
    <source>
        <dbReference type="ARBA" id="ARBA00022448"/>
    </source>
</evidence>
<evidence type="ECO:0000313" key="9">
    <source>
        <dbReference type="Proteomes" id="UP001141259"/>
    </source>
</evidence>
<evidence type="ECO:0000259" key="7">
    <source>
        <dbReference type="PROSITE" id="PS50893"/>
    </source>
</evidence>
<dbReference type="GO" id="GO:0005524">
    <property type="term" value="F:ATP binding"/>
    <property type="evidence" value="ECO:0007669"/>
    <property type="project" value="UniProtKB-KW"/>
</dbReference>
<dbReference type="CDD" id="cd03230">
    <property type="entry name" value="ABC_DR_subfamily_A"/>
    <property type="match status" value="1"/>
</dbReference>
<reference evidence="8" key="1">
    <citation type="submission" date="2022-08" db="EMBL/GenBank/DDBJ databases">
        <authorList>
            <person name="Tistechok S."/>
            <person name="Samborskyy M."/>
            <person name="Roman I."/>
        </authorList>
    </citation>
    <scope>NUCLEOTIDE SEQUENCE</scope>
    <source>
        <strain evidence="8">DSM 103496</strain>
    </source>
</reference>
<dbReference type="InterPro" id="IPR050763">
    <property type="entry name" value="ABC_transporter_ATP-binding"/>
</dbReference>
<evidence type="ECO:0000256" key="2">
    <source>
        <dbReference type="ARBA" id="ARBA00005417"/>
    </source>
</evidence>
<dbReference type="InterPro" id="IPR003439">
    <property type="entry name" value="ABC_transporter-like_ATP-bd"/>
</dbReference>
<gene>
    <name evidence="8" type="ORF">NZH93_01660</name>
</gene>
<evidence type="ECO:0000256" key="4">
    <source>
        <dbReference type="ARBA" id="ARBA00022741"/>
    </source>
</evidence>
<dbReference type="InterPro" id="IPR003593">
    <property type="entry name" value="AAA+_ATPase"/>
</dbReference>
<dbReference type="GO" id="GO:0016887">
    <property type="term" value="F:ATP hydrolysis activity"/>
    <property type="evidence" value="ECO:0007669"/>
    <property type="project" value="InterPro"/>
</dbReference>
<keyword evidence="4" id="KW-0547">Nucleotide-binding</keyword>